<keyword evidence="4" id="KW-0804">Transcription</keyword>
<dbReference type="InterPro" id="IPR036388">
    <property type="entry name" value="WH-like_DNA-bd_sf"/>
</dbReference>
<sequence length="187" mass="22393">MNELRDEELYRKVLQKDQEALSTLYSRYEKLIYSFVFKMTGDRTITEEVIQEVFIKIWRKHAPYEESKGKFSSWLLTMTRNMALDLIRKRNKVETYAYDERDDQRQEENTPEDHIEWKEKRHVVQEAISELKPDQQKVVELFYFQGETQQHIADQTGIPLGTIKGRIRLALKHIRKSLEQKGGIQDE</sequence>
<dbReference type="SUPFAM" id="SSF88659">
    <property type="entry name" value="Sigma3 and sigma4 domains of RNA polymerase sigma factors"/>
    <property type="match status" value="1"/>
</dbReference>
<dbReference type="PANTHER" id="PTHR43133">
    <property type="entry name" value="RNA POLYMERASE ECF-TYPE SIGMA FACTO"/>
    <property type="match status" value="1"/>
</dbReference>
<dbReference type="Proteomes" id="UP000593626">
    <property type="component" value="Chromosome"/>
</dbReference>
<evidence type="ECO:0000256" key="1">
    <source>
        <dbReference type="ARBA" id="ARBA00010641"/>
    </source>
</evidence>
<dbReference type="GO" id="GO:0003677">
    <property type="term" value="F:DNA binding"/>
    <property type="evidence" value="ECO:0007669"/>
    <property type="project" value="InterPro"/>
</dbReference>
<organism evidence="7 8">
    <name type="scientific">Mangrovibacillus cuniculi</name>
    <dbReference type="NCBI Taxonomy" id="2593652"/>
    <lineage>
        <taxon>Bacteria</taxon>
        <taxon>Bacillati</taxon>
        <taxon>Bacillota</taxon>
        <taxon>Bacilli</taxon>
        <taxon>Bacillales</taxon>
        <taxon>Bacillaceae</taxon>
        <taxon>Mangrovibacillus</taxon>
    </lineage>
</organism>
<dbReference type="InterPro" id="IPR007627">
    <property type="entry name" value="RNA_pol_sigma70_r2"/>
</dbReference>
<dbReference type="Pfam" id="PF04542">
    <property type="entry name" value="Sigma70_r2"/>
    <property type="match status" value="1"/>
</dbReference>
<dbReference type="InterPro" id="IPR013249">
    <property type="entry name" value="RNA_pol_sigma70_r4_t2"/>
</dbReference>
<dbReference type="PANTHER" id="PTHR43133:SF62">
    <property type="entry name" value="RNA POLYMERASE SIGMA FACTOR SIGZ"/>
    <property type="match status" value="1"/>
</dbReference>
<proteinExistence type="inferred from homology"/>
<dbReference type="KEGG" id="mcui:G8O30_14850"/>
<evidence type="ECO:0000313" key="7">
    <source>
        <dbReference type="EMBL" id="QPC48116.1"/>
    </source>
</evidence>
<dbReference type="RefSeq" id="WP_239672798.1">
    <property type="nucleotide sequence ID" value="NZ_CP049742.1"/>
</dbReference>
<feature type="domain" description="RNA polymerase sigma factor 70 region 4 type 2" evidence="6">
    <location>
        <begin position="123"/>
        <end position="174"/>
    </location>
</feature>
<dbReference type="GO" id="GO:0006352">
    <property type="term" value="P:DNA-templated transcription initiation"/>
    <property type="evidence" value="ECO:0007669"/>
    <property type="project" value="InterPro"/>
</dbReference>
<protein>
    <submittedName>
        <fullName evidence="7">Sigma-70 family RNA polymerase sigma factor</fullName>
    </submittedName>
</protein>
<evidence type="ECO:0000313" key="8">
    <source>
        <dbReference type="Proteomes" id="UP000593626"/>
    </source>
</evidence>
<dbReference type="Gene3D" id="1.10.10.10">
    <property type="entry name" value="Winged helix-like DNA-binding domain superfamily/Winged helix DNA-binding domain"/>
    <property type="match status" value="1"/>
</dbReference>
<dbReference type="InterPro" id="IPR014284">
    <property type="entry name" value="RNA_pol_sigma-70_dom"/>
</dbReference>
<dbReference type="InterPro" id="IPR013324">
    <property type="entry name" value="RNA_pol_sigma_r3/r4-like"/>
</dbReference>
<dbReference type="InterPro" id="IPR013325">
    <property type="entry name" value="RNA_pol_sigma_r2"/>
</dbReference>
<feature type="domain" description="RNA polymerase sigma-70 region 2" evidence="5">
    <location>
        <begin position="24"/>
        <end position="92"/>
    </location>
</feature>
<dbReference type="SUPFAM" id="SSF88946">
    <property type="entry name" value="Sigma2 domain of RNA polymerase sigma factors"/>
    <property type="match status" value="1"/>
</dbReference>
<reference evidence="7 8" key="1">
    <citation type="submission" date="2019-07" db="EMBL/GenBank/DDBJ databases">
        <title>Genome sequence of 2 isolates from Red Sea Mangroves.</title>
        <authorList>
            <person name="Sefrji F."/>
            <person name="Michoud G."/>
            <person name="Merlino G."/>
            <person name="Daffonchio D."/>
        </authorList>
    </citation>
    <scope>NUCLEOTIDE SEQUENCE [LARGE SCALE GENOMIC DNA]</scope>
    <source>
        <strain evidence="7 8">R1DC41</strain>
    </source>
</reference>
<dbReference type="AlphaFoldDB" id="A0A7S8CDX9"/>
<keyword evidence="8" id="KW-1185">Reference proteome</keyword>
<dbReference type="InterPro" id="IPR039425">
    <property type="entry name" value="RNA_pol_sigma-70-like"/>
</dbReference>
<dbReference type="CDD" id="cd06171">
    <property type="entry name" value="Sigma70_r4"/>
    <property type="match status" value="1"/>
</dbReference>
<dbReference type="GO" id="GO:0016987">
    <property type="term" value="F:sigma factor activity"/>
    <property type="evidence" value="ECO:0007669"/>
    <property type="project" value="UniProtKB-KW"/>
</dbReference>
<gene>
    <name evidence="7" type="ORF">G8O30_14850</name>
</gene>
<dbReference type="NCBIfam" id="TIGR02937">
    <property type="entry name" value="sigma70-ECF"/>
    <property type="match status" value="1"/>
</dbReference>
<name>A0A7S8CDX9_9BACI</name>
<evidence type="ECO:0000259" key="5">
    <source>
        <dbReference type="Pfam" id="PF04542"/>
    </source>
</evidence>
<comment type="similarity">
    <text evidence="1">Belongs to the sigma-70 factor family. ECF subfamily.</text>
</comment>
<evidence type="ECO:0000259" key="6">
    <source>
        <dbReference type="Pfam" id="PF08281"/>
    </source>
</evidence>
<dbReference type="Gene3D" id="1.10.1740.10">
    <property type="match status" value="1"/>
</dbReference>
<keyword evidence="3" id="KW-0731">Sigma factor</keyword>
<evidence type="ECO:0000256" key="3">
    <source>
        <dbReference type="ARBA" id="ARBA00023082"/>
    </source>
</evidence>
<keyword evidence="2" id="KW-0805">Transcription regulation</keyword>
<dbReference type="Pfam" id="PF08281">
    <property type="entry name" value="Sigma70_r4_2"/>
    <property type="match status" value="1"/>
</dbReference>
<evidence type="ECO:0000256" key="4">
    <source>
        <dbReference type="ARBA" id="ARBA00023163"/>
    </source>
</evidence>
<accession>A0A7S8CDX9</accession>
<evidence type="ECO:0000256" key="2">
    <source>
        <dbReference type="ARBA" id="ARBA00023015"/>
    </source>
</evidence>
<dbReference type="EMBL" id="CP049742">
    <property type="protein sequence ID" value="QPC48116.1"/>
    <property type="molecule type" value="Genomic_DNA"/>
</dbReference>